<dbReference type="InterPro" id="IPR002539">
    <property type="entry name" value="MaoC-like_dom"/>
</dbReference>
<dbReference type="UniPathway" id="UPA00659"/>
<dbReference type="Gene3D" id="6.10.140.1410">
    <property type="match status" value="1"/>
</dbReference>
<dbReference type="Gene3D" id="6.10.250.1930">
    <property type="match status" value="1"/>
</dbReference>
<evidence type="ECO:0000256" key="14">
    <source>
        <dbReference type="ARBA" id="ARBA00022842"/>
    </source>
</evidence>
<dbReference type="CDD" id="cd03447">
    <property type="entry name" value="FAS_MaoC"/>
    <property type="match status" value="1"/>
</dbReference>
<comment type="catalytic activity">
    <reaction evidence="25">
        <text>a (3R)-hydroxyacyl-[ACP] + NADP(+) = a 3-oxoacyl-[ACP] + NADPH + H(+)</text>
        <dbReference type="Rhea" id="RHEA:17397"/>
        <dbReference type="Rhea" id="RHEA-COMP:9916"/>
        <dbReference type="Rhea" id="RHEA-COMP:9945"/>
        <dbReference type="ChEBI" id="CHEBI:15378"/>
        <dbReference type="ChEBI" id="CHEBI:57783"/>
        <dbReference type="ChEBI" id="CHEBI:58349"/>
        <dbReference type="ChEBI" id="CHEBI:78776"/>
        <dbReference type="ChEBI" id="CHEBI:78827"/>
        <dbReference type="EC" id="1.1.1.100"/>
    </reaction>
</comment>
<dbReference type="SUPFAM" id="SSF56214">
    <property type="entry name" value="4'-phosphopantetheinyl transferase"/>
    <property type="match status" value="1"/>
</dbReference>
<dbReference type="GO" id="GO:0004316">
    <property type="term" value="F:3-oxoacyl-[acyl-carrier-protein] reductase (NADPH) activity"/>
    <property type="evidence" value="ECO:0007669"/>
    <property type="project" value="UniProtKB-EC"/>
</dbReference>
<dbReference type="InterPro" id="IPR040899">
    <property type="entry name" value="Fas_alpha_ACP"/>
</dbReference>
<keyword evidence="10" id="KW-0808">Transferase</keyword>
<dbReference type="Gene3D" id="1.20.1050.120">
    <property type="match status" value="1"/>
</dbReference>
<dbReference type="Pfam" id="PF01648">
    <property type="entry name" value="ACPS"/>
    <property type="match status" value="1"/>
</dbReference>
<dbReference type="GO" id="GO:0004315">
    <property type="term" value="F:3-oxoacyl-[acyl-carrier-protein] synthase activity"/>
    <property type="evidence" value="ECO:0007669"/>
    <property type="project" value="UniProtKB-EC"/>
</dbReference>
<evidence type="ECO:0000256" key="11">
    <source>
        <dbReference type="ARBA" id="ARBA00022723"/>
    </source>
</evidence>
<dbReference type="Gene3D" id="3.10.129.10">
    <property type="entry name" value="Hotdog Thioesterase"/>
    <property type="match status" value="2"/>
</dbReference>
<dbReference type="STRING" id="685588.A0A067T6K7"/>
<evidence type="ECO:0000256" key="12">
    <source>
        <dbReference type="ARBA" id="ARBA00022801"/>
    </source>
</evidence>
<dbReference type="Pfam" id="PF00109">
    <property type="entry name" value="ketoacyl-synt"/>
    <property type="match status" value="1"/>
</dbReference>
<dbReference type="FunFam" id="1.20.930.70:FF:000001">
    <property type="entry name" value="Fatty acid synthase beta subunit dehydratase"/>
    <property type="match status" value="1"/>
</dbReference>
<dbReference type="GO" id="GO:0019171">
    <property type="term" value="F:(3R)-hydroxyacyl-[acyl-carrier-protein] dehydratase activity"/>
    <property type="evidence" value="ECO:0007669"/>
    <property type="project" value="InterPro"/>
</dbReference>
<evidence type="ECO:0000256" key="16">
    <source>
        <dbReference type="ARBA" id="ARBA00023002"/>
    </source>
</evidence>
<evidence type="ECO:0000256" key="15">
    <source>
        <dbReference type="ARBA" id="ARBA00022857"/>
    </source>
</evidence>
<dbReference type="HAMAP" id="MF_00101">
    <property type="entry name" value="AcpS"/>
    <property type="match status" value="1"/>
</dbReference>
<dbReference type="GO" id="GO:0000287">
    <property type="term" value="F:magnesium ion binding"/>
    <property type="evidence" value="ECO:0007669"/>
    <property type="project" value="InterPro"/>
</dbReference>
<keyword evidence="22" id="KW-0511">Multifunctional enzyme</keyword>
<keyword evidence="14" id="KW-0460">Magnesium</keyword>
<dbReference type="Pfam" id="PF01575">
    <property type="entry name" value="MaoC_dehydratas"/>
    <property type="match status" value="1"/>
</dbReference>
<dbReference type="GO" id="GO:0004321">
    <property type="term" value="F:fatty-acyl-CoA synthase activity"/>
    <property type="evidence" value="ECO:0007669"/>
    <property type="project" value="UniProtKB-EC"/>
</dbReference>
<dbReference type="InterPro" id="IPR041550">
    <property type="entry name" value="FASI_helical"/>
</dbReference>
<dbReference type="Pfam" id="PF22622">
    <property type="entry name" value="MFE-2_hydrat-2_N"/>
    <property type="match status" value="1"/>
</dbReference>
<comment type="similarity">
    <text evidence="2">Belongs to the thiolase-like superfamily. Fungal fatty acid synthetase subunit alpha family.</text>
</comment>
<keyword evidence="19" id="KW-0443">Lipid metabolism</keyword>
<keyword evidence="20" id="KW-0275">Fatty acid biosynthesis</keyword>
<dbReference type="InterPro" id="IPR014043">
    <property type="entry name" value="Acyl_transferase_dom"/>
</dbReference>
<dbReference type="Gene3D" id="3.40.50.720">
    <property type="entry name" value="NAD(P)-binding Rossmann-like Domain"/>
    <property type="match status" value="1"/>
</dbReference>
<organism evidence="30 31">
    <name type="scientific">Galerina marginata (strain CBS 339.88)</name>
    <dbReference type="NCBI Taxonomy" id="685588"/>
    <lineage>
        <taxon>Eukaryota</taxon>
        <taxon>Fungi</taxon>
        <taxon>Dikarya</taxon>
        <taxon>Basidiomycota</taxon>
        <taxon>Agaricomycotina</taxon>
        <taxon>Agaricomycetes</taxon>
        <taxon>Agaricomycetidae</taxon>
        <taxon>Agaricales</taxon>
        <taxon>Agaricineae</taxon>
        <taxon>Strophariaceae</taxon>
        <taxon>Galerina</taxon>
    </lineage>
</organism>
<dbReference type="GO" id="GO:0008897">
    <property type="term" value="F:holo-[acyl-carrier-protein] synthase activity"/>
    <property type="evidence" value="ECO:0007669"/>
    <property type="project" value="InterPro"/>
</dbReference>
<dbReference type="InterPro" id="IPR013565">
    <property type="entry name" value="Fas1/AflB-like_central"/>
</dbReference>
<dbReference type="InterPro" id="IPR037143">
    <property type="entry name" value="4-PPantetheinyl_Trfase_dom_sf"/>
</dbReference>
<dbReference type="InterPro" id="IPR047224">
    <property type="entry name" value="FAS_alpha_su_C"/>
</dbReference>
<dbReference type="Gene3D" id="3.90.25.70">
    <property type="match status" value="1"/>
</dbReference>
<evidence type="ECO:0000256" key="24">
    <source>
        <dbReference type="ARBA" id="ARBA00048237"/>
    </source>
</evidence>
<evidence type="ECO:0000256" key="1">
    <source>
        <dbReference type="ARBA" id="ARBA00005005"/>
    </source>
</evidence>
<name>A0A067T6K7_GALM3</name>
<evidence type="ECO:0000256" key="13">
    <source>
        <dbReference type="ARBA" id="ARBA00022832"/>
    </source>
</evidence>
<dbReference type="InterPro" id="IPR009081">
    <property type="entry name" value="PP-bd_ACP"/>
</dbReference>
<evidence type="ECO:0000256" key="5">
    <source>
        <dbReference type="ARBA" id="ARBA00013191"/>
    </source>
</evidence>
<dbReference type="PANTHER" id="PTHR10982:SF21">
    <property type="entry name" value="FATTY ACID SYNTHASE SUBUNIT BETA"/>
    <property type="match status" value="1"/>
</dbReference>
<keyword evidence="8" id="KW-0444">Lipid biosynthesis</keyword>
<keyword evidence="13" id="KW-0276">Fatty acid metabolism</keyword>
<dbReference type="Proteomes" id="UP000027222">
    <property type="component" value="Unassembled WGS sequence"/>
</dbReference>
<dbReference type="OrthoDB" id="4251012at2759"/>
<dbReference type="HOGENOM" id="CLU_000114_2_0_1"/>
<evidence type="ECO:0000256" key="17">
    <source>
        <dbReference type="ARBA" id="ARBA00023026"/>
    </source>
</evidence>
<dbReference type="SUPFAM" id="SSF51735">
    <property type="entry name" value="NAD(P)-binding Rossmann-fold domains"/>
    <property type="match status" value="1"/>
</dbReference>
<dbReference type="GO" id="GO:0004300">
    <property type="term" value="F:enoyl-CoA hydratase activity"/>
    <property type="evidence" value="ECO:0007669"/>
    <property type="project" value="UniProtKB-ARBA"/>
</dbReference>
<dbReference type="EC" id="2.3.1.86" evidence="3"/>
<gene>
    <name evidence="30" type="ORF">GALMADRAFT_244427</name>
</gene>
<keyword evidence="7" id="KW-0596">Phosphopantetheine</keyword>
<dbReference type="InterPro" id="IPR054357">
    <property type="entry name" value="MFE-2_N"/>
</dbReference>
<dbReference type="InterPro" id="IPR014030">
    <property type="entry name" value="Ketoacyl_synth_N"/>
</dbReference>
<dbReference type="EMBL" id="KL142374">
    <property type="protein sequence ID" value="KDR78830.1"/>
    <property type="molecule type" value="Genomic_DNA"/>
</dbReference>
<dbReference type="InterPro" id="IPR003965">
    <property type="entry name" value="Fatty_acid_synthase"/>
</dbReference>
<dbReference type="InterPro" id="IPR040883">
    <property type="entry name" value="FAS_meander"/>
</dbReference>
<dbReference type="InterPro" id="IPR050830">
    <property type="entry name" value="Fungal_FAS"/>
</dbReference>
<dbReference type="GO" id="GO:0004312">
    <property type="term" value="F:fatty acid synthase activity"/>
    <property type="evidence" value="ECO:0007669"/>
    <property type="project" value="InterPro"/>
</dbReference>
<dbReference type="FunFam" id="3.30.70.3330:FF:000001">
    <property type="entry name" value="Fatty acid synthase subunit beta dehydratase"/>
    <property type="match status" value="1"/>
</dbReference>
<evidence type="ECO:0000256" key="3">
    <source>
        <dbReference type="ARBA" id="ARBA00012878"/>
    </source>
</evidence>
<dbReference type="FunFam" id="3.40.366.10:FF:000006">
    <property type="entry name" value="Fatty acid synthase beta subunit dehydratase"/>
    <property type="match status" value="1"/>
</dbReference>
<comment type="subunit">
    <text evidence="23">[Alpha(6)beta(6)] hexamers of two multifunctional subunits (alpha and beta).</text>
</comment>
<dbReference type="FunFam" id="3.90.470.20:FF:000005">
    <property type="entry name" value="Fatty acid synthase alpha subunit FasA"/>
    <property type="match status" value="1"/>
</dbReference>
<dbReference type="InterPro" id="IPR029069">
    <property type="entry name" value="HotDog_dom_sf"/>
</dbReference>
<evidence type="ECO:0000256" key="25">
    <source>
        <dbReference type="ARBA" id="ARBA00048508"/>
    </source>
</evidence>
<dbReference type="InterPro" id="IPR001227">
    <property type="entry name" value="Ac_transferase_dom_sf"/>
</dbReference>
<evidence type="ECO:0000256" key="9">
    <source>
        <dbReference type="ARBA" id="ARBA00022553"/>
    </source>
</evidence>
<dbReference type="SUPFAM" id="SSF53901">
    <property type="entry name" value="Thiolase-like"/>
    <property type="match status" value="2"/>
</dbReference>
<dbReference type="Gene3D" id="6.20.240.10">
    <property type="match status" value="1"/>
</dbReference>
<dbReference type="NCBIfam" id="TIGR00556">
    <property type="entry name" value="pantethn_trn"/>
    <property type="match status" value="1"/>
</dbReference>
<dbReference type="GO" id="GO:0006635">
    <property type="term" value="P:fatty acid beta-oxidation"/>
    <property type="evidence" value="ECO:0007669"/>
    <property type="project" value="UniProtKB-UniPathway"/>
</dbReference>
<comment type="catalytic activity">
    <reaction evidence="24">
        <text>acetyl-CoA + n malonyl-CoA + 2n NADPH + 4n H(+) = a long-chain-acyl-CoA + n CoA + n CO2 + 2n NADP(+).</text>
        <dbReference type="EC" id="2.3.1.86"/>
    </reaction>
</comment>
<dbReference type="PROSITE" id="PS50075">
    <property type="entry name" value="CARRIER"/>
    <property type="match status" value="1"/>
</dbReference>
<keyword evidence="9" id="KW-0597">Phosphoprotein</keyword>
<evidence type="ECO:0000256" key="23">
    <source>
        <dbReference type="ARBA" id="ARBA00033756"/>
    </source>
</evidence>
<dbReference type="Gene3D" id="3.20.20.70">
    <property type="entry name" value="Aldolase class I"/>
    <property type="match status" value="1"/>
</dbReference>
<dbReference type="Pfam" id="PF02801">
    <property type="entry name" value="Ketoacyl-synt_C"/>
    <property type="match status" value="1"/>
</dbReference>
<keyword evidence="18" id="KW-0520">NAD</keyword>
<dbReference type="EC" id="2.3.1.41" evidence="5"/>
<evidence type="ECO:0000313" key="30">
    <source>
        <dbReference type="EMBL" id="KDR78830.1"/>
    </source>
</evidence>
<dbReference type="PRINTS" id="PR01483">
    <property type="entry name" value="FASYNTHASE"/>
</dbReference>
<keyword evidence="16" id="KW-0560">Oxidoreductase</keyword>
<accession>A0A067T6K7</accession>
<dbReference type="SUPFAM" id="SSF54637">
    <property type="entry name" value="Thioesterase/thiol ester dehydrase-isomerase"/>
    <property type="match status" value="2"/>
</dbReference>
<evidence type="ECO:0000256" key="10">
    <source>
        <dbReference type="ARBA" id="ARBA00022679"/>
    </source>
</evidence>
<dbReference type="InterPro" id="IPR036291">
    <property type="entry name" value="NAD(P)-bd_dom_sf"/>
</dbReference>
<evidence type="ECO:0000256" key="21">
    <source>
        <dbReference type="ARBA" id="ARBA00023239"/>
    </source>
</evidence>
<dbReference type="Pfam" id="PF22235">
    <property type="entry name" value="FAS1_thioest_ins"/>
    <property type="match status" value="1"/>
</dbReference>
<dbReference type="GO" id="GO:0016787">
    <property type="term" value="F:hydrolase activity"/>
    <property type="evidence" value="ECO:0007669"/>
    <property type="project" value="UniProtKB-KW"/>
</dbReference>
<evidence type="ECO:0000256" key="7">
    <source>
        <dbReference type="ARBA" id="ARBA00022450"/>
    </source>
</evidence>
<dbReference type="Gene3D" id="1.20.930.70">
    <property type="match status" value="1"/>
</dbReference>
<feature type="domain" description="Carrier" evidence="28">
    <location>
        <begin position="2221"/>
        <end position="2296"/>
    </location>
</feature>
<dbReference type="GO" id="GO:0005835">
    <property type="term" value="C:fatty acid synthase complex"/>
    <property type="evidence" value="ECO:0007669"/>
    <property type="project" value="InterPro"/>
</dbReference>
<evidence type="ECO:0000256" key="22">
    <source>
        <dbReference type="ARBA" id="ARBA00023268"/>
    </source>
</evidence>
<dbReference type="Pfam" id="PF18325">
    <property type="entry name" value="Fas_alpha_ACP"/>
    <property type="match status" value="1"/>
</dbReference>
<evidence type="ECO:0000256" key="4">
    <source>
        <dbReference type="ARBA" id="ARBA00012948"/>
    </source>
</evidence>
<sequence>MAVPNGHAVHAPAIATRPLILTLGQIRISIPVSTQTDEWIAAEVLRDEFTHVQSQLDAVDSTTELENEAEATIELSARFLEYVSQSISKDAQSTAARTALLLNVLKHFTSSYLAAKDIHTLVSNFDTVSRKVVLAAYFNAVATVKAHHISGIPSQPKSALLSASRSRKASVFALFGGQGTNEVYFDELQNLYDTYKPFVAPFLTAVTEDVLVPLAEEESDSTFYIHGLDALSWLSGATSRPSVPYLASVPVSFPLIGLTQLVQYLVVCHVEGLTPGELRSRLTGATGHSQGIVSAVAIAASASFEDFVENSRKALKWLFYSGLRGQQAFPVTSLEPSIVQDSIEGGEGTPSPMLSVTGLSLKELQPHIAKTNKHLAADSQLFVSLHNGPKAFVVTGPSKALFGLVTSLRKVKATAGLDQSKVPFSQRKPVFSIRFLVVGVPYHSAYLSEATQKLVEEDLEEELWTAKDLKIPVYNTEDGSDMRDLQSSVTRSLCEQIFTSPIHWTQATNFPETATHAIDFGPGGLSGIGPLTAKNFEGRGVRVIVAGEKGRGDTELFTSLGVKYEEWWSKKWSPSLVRTSDGELHLDTPFSRLLGKPPIMVAGMTPSTVKAGFVSAVLDAGYHIELAGGGHYNAAALRSKIAEIQKLIPAGVGITLNSLYINPRQFTFQFPLWQEMRKEGLPVEGFCVAAGIPTTEKAVEIIEGLQAAGIKHIAFKPGSMDGIRQVINIAAANPDFPIIMQWTGGRAGGHHSFEDFHQPVLATYRAIRQHSNICLVGGSGFGSADDVWEYLTGDWSVERFGVQPMPFDGFLFASRVMVAKEAHTSSSVKDLIVGAPGVDDGAWEGTYTKPTGGILTVRSELGEPIHKVATRAVKLWKEFDDTVFKMPKEKRALWLAERKEEIIGKLNSDFAKPWFGWKKSGSVAFDLGDMTYEETVLRMVRLMFVAHQKRWVDLSLRNLVGDWLRRIEERFAGVNGGGSKPSLLQNFQLLDDPLPFVETFFKKYPLAAEQLLAAEDTAYFLAISQRPGQKPVPFIPVLDASFEVWFKKDSLWAAEDIDAVFDQDPQRVCILQGPVAAKWSVVKDEPVKDLLGNINKSLIQRLLERKYAGDASSVPSIDYLAVEPKPAAKNLPGVVRTESGSTVTFEIGSQVPETFAWLETLSGSELSWIRALLTSTIIVQGTSYIDNPLRRIVAPRAEQKVVVKYAGSLPKSVTIYGAARSYGEHVDNFKALEINYNAKKKLIAVTIFEERLGSHIPLSLQFEYKPTQGFAPIHEIATGRNQRIKEFYWKLWYGDNEALPSIDIREKFVGPEVTIKAEDVEQFCAVVGNQGGSFKTARNENVQAPMDFAIVTGWQAIMKSIFPAAIDGDLLKLVHLSNGFRMVNGAKPLAVGDVCKAEARIVSVVNAPEGKIVKVKGHVYRQGHRVIEVVSAFLYRGRFVDYENTFDTTEEPDYSVLLENDAAVGVLHSKEWFDWENSASPLLAGTTLIFRIQSQVAFKDRMAFRNVSVTGDIFVRNQLKVLVKVGSVDFQQDDSQGNPVLAYLQRHGTPLGLTTPLANEGYSLLSADISTAFSAPLTNEPYSKISGDFNPIHINPYFSDFASLPATITHGLWSSAATRRYVENIVAKGHPERVIAYDVNFVGMVLPGDALEVKLRHIGMRDGNIVVSIETTNDRGEKVLQGSAEVSQPTTVYVFTGQGSQEPGMGMDLYNSSPAARAVWDGADAHLMAVYGFSIVEIVKDNPKEKTIHFGGIKGQAIRQRYMDMTYDTMDKDGHVKTLPLFADIDVRTQKYTFSHPNGLLFATQFAQIALVVTEKAAFEDMRMKGFVQKDCAFAGHSLGEYSALASIADVLHISALVDVVFYRGITMQRAVERDSENRSNYAMCAVNPSRISPTFSDAALREVVDTIATISGSLLEIVNYNVEGQQYVCAGELLALQTMTNVLNYLKIQKIDIAKLTETYTVEKVKEMLSDIVKSCFEKAQEQQKAEGYIKLERGFATIPLPGIDVPFHSRYLWAGVLPFRAYLSKKINAAHLNPDMLVGKYIPNLIAKPFQVSREYAQVIYDQTSSPRLDKVLRKWEDEKWASPENRQQLAYIILVELLAYQFASPVRWIETQDLLFTSFKFERLIELGPSPTLTGMATRTLKAKYETRDGSVSMTRAILCHSKNVKEIYYQYEDEAEAPSADEPAPTASVAVPSAAPVAPVSMAAPSGPVSSIEDVPIKATDILLVVVAQKLKKRVDEIPLSKTIKDLVGGKSTLQNEILGDLQQEFASAPEKGEELPLEELGSALGSGFNGALGKYSNGLVSRLVGGKMPGGFNASAIKGYLAKTWGLGPTRADGVLLLATTLEPPKRLASEAEAKAWLDTVVSVYAQRSGISLASPGAAGGGGGGGGGGAVINSEEFLKFQTDQEKFAAQHVELYMRYLGRDSRAGEIAFDQEKANSLALQAKLDSITREHGEVYIDGIQPRFDPLKARHFDSSWNWVRQDALLMFYDIIFGRLTTVDREITARCIALLNRADPDMLQYMQYNIDHCDPSKGETYKLAKEFGQQLIDNTREVIGKPPVYKDVTFPTAPHTEVTEKGEIKYSEVVRENVRKLEAYVEEMASGDTVSGAVNIQKVQDDVLKLWTVVKSLPEISSDQKNRIKALYEGVVRSLHKSPDPRPPRVGTPRSRRSSSQFLRPQVTGVTPVMSLASDKIPLLHLKRKVGNTWEYSSNLTGVYLDILHEIATSGTTFKDKNALLTGVGKGSIGVEVVKGLLSGGAHVVITTSSYNRKTVEYYQSIFQSFGSRGSALTVVPFNQASKQDVEALVDYIYANLGLDLDYILPFAGIPENGREIDGLDDRSELAHRMMLVNLLRILGAVKNKKASRHFVTRPTQVILPLSPNHGLFGNDGLYSESKISLETLFQRWASESWGEYLCLAGAVIGWTRGTGLMGPTNIVAHELESYGVRTFSSKEMAFNILGLMHPLLFSITQVEPIWADLNGGMDRLPDLADITSRIRTKLNQKADLRRAITRDNSADYKIINGLEAERLLQTVDVQPRANFRFEFPSLETSHSLQDLSHLRGLVDLDKVIVITGFGEVGPWGSSRTRWEMEARGEFTIEGCIEMAWIMGFIKHFDGRLKDGSLYVGWVDSKTDEPVDDKDVRGRYEQEILLHAGVRLIEPELFRGYDPNKKIFNQEVELIHDLEPIEVADTEAQKFKLQHGDKCDIWAGEGGQWFAKFKKGACVFVPKAFKFSRTVAGQIPTGWHAGRYGIPDDIIAQVDRSTLWALVSTIEALNASGITDPYELYKHMHPSDIGTALGSGMGGTISMGKMFKDRRDEKEVQNDILQETFINTTAGWINLLLLSSSGPVKIPVGACATSLQSLEIASDTILSGKAKVMIAGGFDDLSEEGSFEFANMKATSNAETEFAMGREPTEMSRPATTSRAGFMESQGVGVHIVMSAKTALELGAPIRGILAFTSTSTDKAGRSVPAPGRGALSIAKEIPSKHPLPILDIGYRSRQLSFRRMQISQWLSHEHMQLQEELQYRKSAGETVEQEYVSTRVAHIEKEAVQQEKDALALYGMLEGSDPHVAPLRRALAVWGLTADDIGVLSIHGTSTGANEENETRIWNDVFATISRSPGNAVPIIAQKSLVGHAKGGSAAWQAAGLLQSVITGIIPGNRNSDNVDSHFQDRRFLMFPSKTIRTDGIRAGVMSSFGFGQVGGTALILHPRYVFGTLDSAYYDGYKRRNNLRGLQSYKAMSEMMIKNSLVKIKEHPPYMGDMEGKVLLNSMARTTLDPKTGEYSFKGKLPTQAPLDLANVKAVSDIIAAKSLAEGSAVGVGVDQELISSVPSHNPTFVARNFTDAEVAYCQSQPSPVSSFAARWVGKEAVFKSLGVKSQGAAAAMKDIEIINDDSGVPVVHLHGNAKVKAAEKGISKVIISLSHSETVAIAFAQASS</sequence>
<dbReference type="Gene3D" id="3.30.70.3330">
    <property type="match status" value="1"/>
</dbReference>
<dbReference type="InterPro" id="IPR013785">
    <property type="entry name" value="Aldolase_TIM"/>
</dbReference>
<evidence type="ECO:0000256" key="6">
    <source>
        <dbReference type="ARBA" id="ARBA00014008"/>
    </source>
</evidence>
<dbReference type="GO" id="GO:0004318">
    <property type="term" value="F:enoyl-[acyl-carrier-protein] reductase (NADH) activity"/>
    <property type="evidence" value="ECO:0007669"/>
    <property type="project" value="InterPro"/>
</dbReference>
<feature type="domain" description="Ketosynthase family 3 (KS3)" evidence="29">
    <location>
        <begin position="3149"/>
        <end position="3710"/>
    </location>
</feature>
<evidence type="ECO:0000313" key="31">
    <source>
        <dbReference type="Proteomes" id="UP000027222"/>
    </source>
</evidence>
<evidence type="ECO:0000256" key="19">
    <source>
        <dbReference type="ARBA" id="ARBA00023098"/>
    </source>
</evidence>
<evidence type="ECO:0000256" key="27">
    <source>
        <dbReference type="SAM" id="MobiDB-lite"/>
    </source>
</evidence>
<dbReference type="Pfam" id="PF00698">
    <property type="entry name" value="Acyl_transf_1"/>
    <property type="match status" value="1"/>
</dbReference>
<evidence type="ECO:0000256" key="20">
    <source>
        <dbReference type="ARBA" id="ARBA00023160"/>
    </source>
</evidence>
<evidence type="ECO:0000256" key="8">
    <source>
        <dbReference type="ARBA" id="ARBA00022516"/>
    </source>
</evidence>
<dbReference type="PROSITE" id="PS00606">
    <property type="entry name" value="KS3_1"/>
    <property type="match status" value="1"/>
</dbReference>
<evidence type="ECO:0000259" key="29">
    <source>
        <dbReference type="PROSITE" id="PS52004"/>
    </source>
</evidence>
<dbReference type="PROSITE" id="PS52004">
    <property type="entry name" value="KS3_2"/>
    <property type="match status" value="1"/>
</dbReference>
<keyword evidence="11" id="KW-0479">Metal-binding</keyword>
<dbReference type="InterPro" id="IPR016039">
    <property type="entry name" value="Thiolase-like"/>
</dbReference>
<dbReference type="InterPro" id="IPR002347">
    <property type="entry name" value="SDR_fam"/>
</dbReference>
<dbReference type="InterPro" id="IPR002582">
    <property type="entry name" value="ACPS"/>
</dbReference>
<dbReference type="InterPro" id="IPR041099">
    <property type="entry name" value="FAS1_N"/>
</dbReference>
<dbReference type="InterPro" id="IPR020841">
    <property type="entry name" value="PKS_Beta-ketoAc_synthase_dom"/>
</dbReference>
<evidence type="ECO:0000256" key="2">
    <source>
        <dbReference type="ARBA" id="ARBA00007485"/>
    </source>
</evidence>
<dbReference type="SMART" id="SM00827">
    <property type="entry name" value="PKS_AT"/>
    <property type="match status" value="1"/>
</dbReference>
<dbReference type="InterPro" id="IPR018201">
    <property type="entry name" value="Ketoacyl_synth_AS"/>
</dbReference>
<dbReference type="FunFam" id="3.40.366.10:FF:000003">
    <property type="entry name" value="Fatty acid synthase subunit beta dehydratase"/>
    <property type="match status" value="1"/>
</dbReference>
<keyword evidence="17" id="KW-0843">Virulence</keyword>
<protein>
    <recommendedName>
        <fullName evidence="6">Fatty acid synthase subunit alpha</fullName>
        <ecNumber evidence="4">1.1.1.100</ecNumber>
        <ecNumber evidence="5">2.3.1.41</ecNumber>
        <ecNumber evidence="3">2.3.1.86</ecNumber>
    </recommendedName>
</protein>
<evidence type="ECO:0000256" key="26">
    <source>
        <dbReference type="ARBA" id="ARBA00049541"/>
    </source>
</evidence>
<dbReference type="CDD" id="cd08950">
    <property type="entry name" value="KR_fFAS_SDR_c_like"/>
    <property type="match status" value="1"/>
</dbReference>
<keyword evidence="12" id="KW-0378">Hydrolase</keyword>
<dbReference type="InterPro" id="IPR008278">
    <property type="entry name" value="4-PPantetheinyl_Trfase_dom"/>
</dbReference>
<dbReference type="InterPro" id="IPR032088">
    <property type="entry name" value="SAT"/>
</dbReference>
<proteinExistence type="inferred from homology"/>
<dbReference type="CDD" id="cd00828">
    <property type="entry name" value="elong_cond_enzymes"/>
    <property type="match status" value="1"/>
</dbReference>
<keyword evidence="15" id="KW-0521">NADP</keyword>
<dbReference type="Gene3D" id="6.10.60.10">
    <property type="match status" value="1"/>
</dbReference>
<evidence type="ECO:0000256" key="18">
    <source>
        <dbReference type="ARBA" id="ARBA00023027"/>
    </source>
</evidence>
<dbReference type="Pfam" id="PF17951">
    <property type="entry name" value="FAS_meander"/>
    <property type="match status" value="1"/>
</dbReference>
<dbReference type="Gene3D" id="3.90.470.20">
    <property type="entry name" value="4'-phosphopantetheinyl transferase domain"/>
    <property type="match status" value="1"/>
</dbReference>
<dbReference type="Gene3D" id="3.30.70.2490">
    <property type="match status" value="1"/>
</dbReference>
<dbReference type="Gene3D" id="3.40.366.10">
    <property type="entry name" value="Malonyl-Coenzyme A Acyl Carrier Protein, domain 2"/>
    <property type="match status" value="3"/>
</dbReference>
<dbReference type="Gene3D" id="3.40.47.10">
    <property type="match status" value="1"/>
</dbReference>
<dbReference type="Gene3D" id="3.30.1120.100">
    <property type="match status" value="1"/>
</dbReference>
<evidence type="ECO:0000259" key="28">
    <source>
        <dbReference type="PROSITE" id="PS50075"/>
    </source>
</evidence>
<dbReference type="InterPro" id="IPR004568">
    <property type="entry name" value="Ppantetheine-prot_Trfase_dom"/>
</dbReference>
<dbReference type="Pfam" id="PF08354">
    <property type="entry name" value="Fas1-AflB-like_hel"/>
    <property type="match status" value="1"/>
</dbReference>
<dbReference type="InterPro" id="IPR014031">
    <property type="entry name" value="Ketoacyl_synth_C"/>
</dbReference>
<dbReference type="Pfam" id="PF18314">
    <property type="entry name" value="FAS_I_H"/>
    <property type="match status" value="1"/>
</dbReference>
<dbReference type="Pfam" id="PF17828">
    <property type="entry name" value="FAS_N"/>
    <property type="match status" value="1"/>
</dbReference>
<dbReference type="EC" id="1.1.1.100" evidence="4"/>
<dbReference type="Gene3D" id="6.10.140.1400">
    <property type="match status" value="1"/>
</dbReference>
<dbReference type="InterPro" id="IPR016035">
    <property type="entry name" value="Acyl_Trfase/lysoPLipase"/>
</dbReference>
<dbReference type="FunFam" id="3.90.25.70:FF:000001">
    <property type="entry name" value="Fatty acid synthase subunit alpha"/>
    <property type="match status" value="1"/>
</dbReference>
<dbReference type="GO" id="GO:0006633">
    <property type="term" value="P:fatty acid biosynthetic process"/>
    <property type="evidence" value="ECO:0007669"/>
    <property type="project" value="UniProtKB-KW"/>
</dbReference>
<dbReference type="SUPFAM" id="SSF52151">
    <property type="entry name" value="FabD/lysophospholipase-like"/>
    <property type="match status" value="2"/>
</dbReference>
<comment type="catalytic activity">
    <reaction evidence="26">
        <text>a fatty acyl-[ACP] + malonyl-[ACP] + H(+) = a 3-oxoacyl-[ACP] + holo-[ACP] + CO2</text>
        <dbReference type="Rhea" id="RHEA:22836"/>
        <dbReference type="Rhea" id="RHEA-COMP:9623"/>
        <dbReference type="Rhea" id="RHEA-COMP:9685"/>
        <dbReference type="Rhea" id="RHEA-COMP:9916"/>
        <dbReference type="Rhea" id="RHEA-COMP:14125"/>
        <dbReference type="ChEBI" id="CHEBI:15378"/>
        <dbReference type="ChEBI" id="CHEBI:16526"/>
        <dbReference type="ChEBI" id="CHEBI:64479"/>
        <dbReference type="ChEBI" id="CHEBI:78449"/>
        <dbReference type="ChEBI" id="CHEBI:78776"/>
        <dbReference type="ChEBI" id="CHEBI:138651"/>
        <dbReference type="EC" id="2.3.1.41"/>
    </reaction>
</comment>
<dbReference type="FunFam" id="3.20.20.70:FF:000078">
    <property type="entry name" value="Fatty acid synthase beta subunit dehydratase"/>
    <property type="match status" value="1"/>
</dbReference>
<dbReference type="Pfam" id="PF00106">
    <property type="entry name" value="adh_short"/>
    <property type="match status" value="1"/>
</dbReference>
<dbReference type="Pfam" id="PF16073">
    <property type="entry name" value="SAT"/>
    <property type="match status" value="1"/>
</dbReference>
<dbReference type="PANTHER" id="PTHR10982">
    <property type="entry name" value="MALONYL COA-ACYL CARRIER PROTEIN TRANSACYLASE"/>
    <property type="match status" value="1"/>
</dbReference>
<comment type="pathway">
    <text evidence="1">Lipid metabolism; fatty acid beta-oxidation.</text>
</comment>
<feature type="region of interest" description="Disordered" evidence="27">
    <location>
        <begin position="2654"/>
        <end position="2677"/>
    </location>
</feature>
<reference evidence="31" key="1">
    <citation type="journal article" date="2014" name="Proc. Natl. Acad. Sci. U.S.A.">
        <title>Extensive sampling of basidiomycete genomes demonstrates inadequacy of the white-rot/brown-rot paradigm for wood decay fungi.</title>
        <authorList>
            <person name="Riley R."/>
            <person name="Salamov A.A."/>
            <person name="Brown D.W."/>
            <person name="Nagy L.G."/>
            <person name="Floudas D."/>
            <person name="Held B.W."/>
            <person name="Levasseur A."/>
            <person name="Lombard V."/>
            <person name="Morin E."/>
            <person name="Otillar R."/>
            <person name="Lindquist E.A."/>
            <person name="Sun H."/>
            <person name="LaButti K.M."/>
            <person name="Schmutz J."/>
            <person name="Jabbour D."/>
            <person name="Luo H."/>
            <person name="Baker S.E."/>
            <person name="Pisabarro A.G."/>
            <person name="Walton J.D."/>
            <person name="Blanchette R.A."/>
            <person name="Henrissat B."/>
            <person name="Martin F."/>
            <person name="Cullen D."/>
            <person name="Hibbett D.S."/>
            <person name="Grigoriev I.V."/>
        </authorList>
    </citation>
    <scope>NUCLEOTIDE SEQUENCE [LARGE SCALE GENOMIC DNA]</scope>
    <source>
        <strain evidence="31">CBS 339.88</strain>
    </source>
</reference>
<keyword evidence="21" id="KW-0456">Lyase</keyword>
<keyword evidence="31" id="KW-1185">Reference proteome</keyword>